<feature type="transmembrane region" description="Helical" evidence="1">
    <location>
        <begin position="75"/>
        <end position="94"/>
    </location>
</feature>
<dbReference type="Pfam" id="PF06197">
    <property type="entry name" value="DUF998"/>
    <property type="match status" value="1"/>
</dbReference>
<evidence type="ECO:0000313" key="3">
    <source>
        <dbReference type="Proteomes" id="UP001597181"/>
    </source>
</evidence>
<feature type="transmembrane region" description="Helical" evidence="1">
    <location>
        <begin position="170"/>
        <end position="191"/>
    </location>
</feature>
<evidence type="ECO:0000256" key="1">
    <source>
        <dbReference type="SAM" id="Phobius"/>
    </source>
</evidence>
<proteinExistence type="predicted"/>
<feature type="transmembrane region" description="Helical" evidence="1">
    <location>
        <begin position="137"/>
        <end position="158"/>
    </location>
</feature>
<keyword evidence="3" id="KW-1185">Reference proteome</keyword>
<accession>A0ABW3TJX5</accession>
<dbReference type="InterPro" id="IPR009339">
    <property type="entry name" value="DUF998"/>
</dbReference>
<organism evidence="2 3">
    <name type="scientific">Leucobacter albus</name>
    <dbReference type="NCBI Taxonomy" id="272210"/>
    <lineage>
        <taxon>Bacteria</taxon>
        <taxon>Bacillati</taxon>
        <taxon>Actinomycetota</taxon>
        <taxon>Actinomycetes</taxon>
        <taxon>Micrococcales</taxon>
        <taxon>Microbacteriaceae</taxon>
        <taxon>Leucobacter</taxon>
    </lineage>
</organism>
<dbReference type="Proteomes" id="UP001597181">
    <property type="component" value="Unassembled WGS sequence"/>
</dbReference>
<protein>
    <submittedName>
        <fullName evidence="2">DUF998 domain-containing protein</fullName>
    </submittedName>
</protein>
<feature type="transmembrane region" description="Helical" evidence="1">
    <location>
        <begin position="106"/>
        <end position="125"/>
    </location>
</feature>
<reference evidence="3" key="1">
    <citation type="journal article" date="2019" name="Int. J. Syst. Evol. Microbiol.">
        <title>The Global Catalogue of Microorganisms (GCM) 10K type strain sequencing project: providing services to taxonomists for standard genome sequencing and annotation.</title>
        <authorList>
            <consortium name="The Broad Institute Genomics Platform"/>
            <consortium name="The Broad Institute Genome Sequencing Center for Infectious Disease"/>
            <person name="Wu L."/>
            <person name="Ma J."/>
        </authorList>
    </citation>
    <scope>NUCLEOTIDE SEQUENCE [LARGE SCALE GENOMIC DNA]</scope>
    <source>
        <strain evidence="3">CCUG 50213</strain>
    </source>
</reference>
<evidence type="ECO:0000313" key="2">
    <source>
        <dbReference type="EMBL" id="MFD1200549.1"/>
    </source>
</evidence>
<sequence>MTTQRAETSGAPAEAHARRWAGALWVAAPVWYVLCEAIAAASFPGYSYATFYISDLGVPERGPFDGRLLDSQAHAVMNAGFIGAGLLFFLGIVAIAPQLGRGASRWLWLGFGLLNAAGIVFVGLVPGSQTNADNGLMAIHVGGAIAAIAGGNLAAIFAARALRPLGLPRWVLRAGPVLGAVGFGSALLLIGHLIVPDGVSERGAVYAFFAWQLLTGIGLLRSRG</sequence>
<comment type="caution">
    <text evidence="2">The sequence shown here is derived from an EMBL/GenBank/DDBJ whole genome shotgun (WGS) entry which is preliminary data.</text>
</comment>
<keyword evidence="1" id="KW-1133">Transmembrane helix</keyword>
<gene>
    <name evidence="2" type="ORF">ACFQ3U_01395</name>
</gene>
<feature type="transmembrane region" description="Helical" evidence="1">
    <location>
        <begin position="203"/>
        <end position="220"/>
    </location>
</feature>
<dbReference type="RefSeq" id="WP_343958850.1">
    <property type="nucleotide sequence ID" value="NZ_BAAAKZ010000003.1"/>
</dbReference>
<name>A0ABW3TJX5_9MICO</name>
<feature type="transmembrane region" description="Helical" evidence="1">
    <location>
        <begin position="20"/>
        <end position="43"/>
    </location>
</feature>
<keyword evidence="1" id="KW-0812">Transmembrane</keyword>
<keyword evidence="1" id="KW-0472">Membrane</keyword>
<dbReference type="EMBL" id="JBHTLY010000001">
    <property type="protein sequence ID" value="MFD1200549.1"/>
    <property type="molecule type" value="Genomic_DNA"/>
</dbReference>